<gene>
    <name evidence="2" type="ORF">IW256_006832</name>
</gene>
<evidence type="ECO:0000256" key="1">
    <source>
        <dbReference type="SAM" id="MobiDB-lite"/>
    </source>
</evidence>
<name>A0A931GU32_9ACTN</name>
<dbReference type="EMBL" id="JADOUA010000001">
    <property type="protein sequence ID" value="MBG6092719.1"/>
    <property type="molecule type" value="Genomic_DNA"/>
</dbReference>
<reference evidence="2" key="1">
    <citation type="submission" date="2020-11" db="EMBL/GenBank/DDBJ databases">
        <title>Sequencing the genomes of 1000 actinobacteria strains.</title>
        <authorList>
            <person name="Klenk H.-P."/>
        </authorList>
    </citation>
    <scope>NUCLEOTIDE SEQUENCE</scope>
    <source>
        <strain evidence="2">DSM 43175</strain>
    </source>
</reference>
<evidence type="ECO:0000313" key="3">
    <source>
        <dbReference type="Proteomes" id="UP000614047"/>
    </source>
</evidence>
<feature type="region of interest" description="Disordered" evidence="1">
    <location>
        <begin position="1"/>
        <end position="66"/>
    </location>
</feature>
<protein>
    <submittedName>
        <fullName evidence="2">Nitrous oxide reductase</fullName>
    </submittedName>
</protein>
<dbReference type="Proteomes" id="UP000614047">
    <property type="component" value="Unassembled WGS sequence"/>
</dbReference>
<comment type="caution">
    <text evidence="2">The sequence shown here is derived from an EMBL/GenBank/DDBJ whole genome shotgun (WGS) entry which is preliminary data.</text>
</comment>
<proteinExistence type="predicted"/>
<sequence length="66" mass="6841">MAKGRNGMLGVGGQRRTMSRKALRGEAGASQRGGGDAVAQKKALLSKMRERNANAAASEPDQADQA</sequence>
<accession>A0A931GU32</accession>
<dbReference type="AlphaFoldDB" id="A0A931GU32"/>
<keyword evidence="3" id="KW-1185">Reference proteome</keyword>
<evidence type="ECO:0000313" key="2">
    <source>
        <dbReference type="EMBL" id="MBG6092719.1"/>
    </source>
</evidence>
<dbReference type="InterPro" id="IPR046210">
    <property type="entry name" value="DUF6243"/>
</dbReference>
<organism evidence="2 3">
    <name type="scientific">Actinomadura viridis</name>
    <dbReference type="NCBI Taxonomy" id="58110"/>
    <lineage>
        <taxon>Bacteria</taxon>
        <taxon>Bacillati</taxon>
        <taxon>Actinomycetota</taxon>
        <taxon>Actinomycetes</taxon>
        <taxon>Streptosporangiales</taxon>
        <taxon>Thermomonosporaceae</taxon>
        <taxon>Actinomadura</taxon>
    </lineage>
</organism>
<dbReference type="Pfam" id="PF19756">
    <property type="entry name" value="DUF6243"/>
    <property type="match status" value="1"/>
</dbReference>
<dbReference type="RefSeq" id="WP_197014861.1">
    <property type="nucleotide sequence ID" value="NZ_BAABES010000009.1"/>
</dbReference>